<feature type="transmembrane region" description="Helical" evidence="1">
    <location>
        <begin position="122"/>
        <end position="145"/>
    </location>
</feature>
<organism evidence="2 3">
    <name type="scientific">Noviluteimonas lactosilytica</name>
    <dbReference type="NCBI Taxonomy" id="2888523"/>
    <lineage>
        <taxon>Bacteria</taxon>
        <taxon>Pseudomonadati</taxon>
        <taxon>Pseudomonadota</taxon>
        <taxon>Gammaproteobacteria</taxon>
        <taxon>Lysobacterales</taxon>
        <taxon>Lysobacteraceae</taxon>
        <taxon>Noviluteimonas</taxon>
    </lineage>
</organism>
<dbReference type="InterPro" id="IPR046487">
    <property type="entry name" value="DUF6580"/>
</dbReference>
<feature type="transmembrane region" description="Helical" evidence="1">
    <location>
        <begin position="91"/>
        <end position="110"/>
    </location>
</feature>
<evidence type="ECO:0008006" key="4">
    <source>
        <dbReference type="Google" id="ProtNLM"/>
    </source>
</evidence>
<sequence length="199" mass="21269">MNRASENASQVSASFAPGPVALAALILVAALTRLLPHPPNFSPVEAIALFGGAYFASRTWAVLVPLAGMFISDLVLGAVMGGTYFEYFATPSFWVVYACIALTSLMGFGLRGKVTAPRVLGYSLAGSVLFFLLSNFGVWLSAQMVPNYPACTTGLVPCYVQALPFFQWTVLGTLFYSALLFGGFALLRRHVPALRAQTV</sequence>
<dbReference type="Pfam" id="PF20221">
    <property type="entry name" value="DUF6580"/>
    <property type="match status" value="1"/>
</dbReference>
<evidence type="ECO:0000313" key="2">
    <source>
        <dbReference type="EMBL" id="MCC8364086.1"/>
    </source>
</evidence>
<keyword evidence="3" id="KW-1185">Reference proteome</keyword>
<keyword evidence="1" id="KW-1133">Transmembrane helix</keyword>
<dbReference type="RefSeq" id="WP_230527873.1">
    <property type="nucleotide sequence ID" value="NZ_JAJGAK010000003.1"/>
</dbReference>
<dbReference type="Proteomes" id="UP001165293">
    <property type="component" value="Unassembled WGS sequence"/>
</dbReference>
<evidence type="ECO:0000313" key="3">
    <source>
        <dbReference type="Proteomes" id="UP001165293"/>
    </source>
</evidence>
<reference evidence="2" key="1">
    <citation type="submission" date="2021-10" db="EMBL/GenBank/DDBJ databases">
        <authorList>
            <person name="Lyu M."/>
            <person name="Wang X."/>
            <person name="Meng X."/>
            <person name="Xu K."/>
        </authorList>
    </citation>
    <scope>NUCLEOTIDE SEQUENCE</scope>
    <source>
        <strain evidence="2">A6</strain>
    </source>
</reference>
<gene>
    <name evidence="2" type="ORF">LK996_13490</name>
</gene>
<dbReference type="EMBL" id="JAJGAK010000003">
    <property type="protein sequence ID" value="MCC8364086.1"/>
    <property type="molecule type" value="Genomic_DNA"/>
</dbReference>
<keyword evidence="1" id="KW-0472">Membrane</keyword>
<keyword evidence="1" id="KW-0812">Transmembrane</keyword>
<comment type="caution">
    <text evidence="2">The sequence shown here is derived from an EMBL/GenBank/DDBJ whole genome shotgun (WGS) entry which is preliminary data.</text>
</comment>
<accession>A0ABS8JKF0</accession>
<proteinExistence type="predicted"/>
<feature type="transmembrane region" description="Helical" evidence="1">
    <location>
        <begin position="165"/>
        <end position="187"/>
    </location>
</feature>
<protein>
    <recommendedName>
        <fullName evidence="4">ECF transporter S component</fullName>
    </recommendedName>
</protein>
<evidence type="ECO:0000256" key="1">
    <source>
        <dbReference type="SAM" id="Phobius"/>
    </source>
</evidence>
<feature type="transmembrane region" description="Helical" evidence="1">
    <location>
        <begin position="15"/>
        <end position="35"/>
    </location>
</feature>
<name>A0ABS8JKF0_9GAMM</name>